<gene>
    <name evidence="2" type="ORF">CFBP5473_12875</name>
    <name evidence="3" type="ORF">J5285_06860</name>
</gene>
<dbReference type="Gene3D" id="1.10.443.10">
    <property type="entry name" value="Intergrase catalytic core"/>
    <property type="match status" value="1"/>
</dbReference>
<evidence type="ECO:0000313" key="3">
    <source>
        <dbReference type="EMBL" id="QYA08407.1"/>
    </source>
</evidence>
<dbReference type="OrthoDB" id="7437883at2"/>
<dbReference type="EMBL" id="CP039691">
    <property type="protein sequence ID" value="QCI98710.1"/>
    <property type="molecule type" value="Genomic_DNA"/>
</dbReference>
<keyword evidence="5" id="KW-1185">Reference proteome</keyword>
<feature type="region of interest" description="Disordered" evidence="1">
    <location>
        <begin position="98"/>
        <end position="142"/>
    </location>
</feature>
<evidence type="ECO:0000256" key="1">
    <source>
        <dbReference type="SAM" id="MobiDB-lite"/>
    </source>
</evidence>
<dbReference type="AlphaFoldDB" id="A0A4D7E291"/>
<dbReference type="Proteomes" id="UP000826513">
    <property type="component" value="Chromosome 1"/>
</dbReference>
<dbReference type="InterPro" id="IPR013762">
    <property type="entry name" value="Integrase-like_cat_sf"/>
</dbReference>
<dbReference type="Proteomes" id="UP000298545">
    <property type="component" value="Chromosome circular"/>
</dbReference>
<feature type="compositionally biased region" description="Basic and acidic residues" evidence="1">
    <location>
        <begin position="117"/>
        <end position="130"/>
    </location>
</feature>
<dbReference type="KEGG" id="alf:CFBP5473_12875"/>
<proteinExistence type="predicted"/>
<dbReference type="EMBL" id="CP072167">
    <property type="protein sequence ID" value="QYA08407.1"/>
    <property type="molecule type" value="Genomic_DNA"/>
</dbReference>
<evidence type="ECO:0008006" key="6">
    <source>
        <dbReference type="Google" id="ProtNLM"/>
    </source>
</evidence>
<name>A0A4D7E291_9HYPH</name>
<sequence length="772" mass="88682">MSIDQSAVVFRRKIASFCEMKLAPLTNSEQLQALSEYMIGLVDDKMPPPMSGKHVDWSEVSVTCRLGRSSEKLRRVAQYGFDAIVRWLDQSSPQIAKPAIIKKKRKQPNRAGKAGVRKLDRKAVDPDKKSRPGPKPKPIEEFPEPLFESYEEPVSFQAALQFHIDRFGETYYHLHRAIFREGDALEAGTLLSWLKGTKVPRSVSSLEILNRIERRYRLPHNYFKEKLPHQSRAGVGYDVGDDISPAERRRLAWHLPDDFNSLPEEKRAEILEWVRRVILTGATDYRRYQALATRQRYAIRFPGVTYGGSHKPMTSTRKVVEESKDELEDPDMLSGVIDAPTHLAHEMANLMSFKTATLTAVGFKRNGVWGEETASQKLEHLGLMFGALAASPEGEVAGRGVPLNALTFGLLVFPGIWDWYLQWRERRRGFYTAWEADMLSIALSLTREETGWIRQHPELIERVVPVTGLVTKEEIAFARRDWHACCDAFHSHARNRIREIQRVMRVHRDPFEPIMCVLEAPSPLAEYRKITDEILLRMPDKDRYPRAAAESVRSFLMLRLGLHLGLRQKNLRQLMFCPRGHFPTSERRLEEMRRGEIRWNDRENGWEVLIPSVAFKNANSSFFGSKPFRLILPDLLDLYHYINAYIERHRKVLLGQATDPGTFFIKTVKLSSADAAYNQTTFYEAWRLIIQRYGIYNPYTGRGAIKGLLPHGPHNVRDVLATHILKLTGSYEQASYAIQDTPEMVQQHYGRFLPQDKAALAAKILNQVWEAA</sequence>
<organism evidence="2 4">
    <name type="scientific">Agrobacterium larrymoorei</name>
    <dbReference type="NCBI Taxonomy" id="160699"/>
    <lineage>
        <taxon>Bacteria</taxon>
        <taxon>Pseudomonadati</taxon>
        <taxon>Pseudomonadota</taxon>
        <taxon>Alphaproteobacteria</taxon>
        <taxon>Hyphomicrobiales</taxon>
        <taxon>Rhizobiaceae</taxon>
        <taxon>Rhizobium/Agrobacterium group</taxon>
        <taxon>Agrobacterium</taxon>
    </lineage>
</organism>
<dbReference type="GO" id="GO:0006310">
    <property type="term" value="P:DNA recombination"/>
    <property type="evidence" value="ECO:0007669"/>
    <property type="project" value="InterPro"/>
</dbReference>
<protein>
    <recommendedName>
        <fullName evidence="6">Site-specific integrase</fullName>
    </recommendedName>
</protein>
<evidence type="ECO:0000313" key="2">
    <source>
        <dbReference type="EMBL" id="QCI98710.1"/>
    </source>
</evidence>
<accession>A0A4D7E291</accession>
<dbReference type="GO" id="GO:0003677">
    <property type="term" value="F:DNA binding"/>
    <property type="evidence" value="ECO:0007669"/>
    <property type="project" value="InterPro"/>
</dbReference>
<dbReference type="RefSeq" id="WP_027673796.1">
    <property type="nucleotide sequence ID" value="NZ_CP039691.1"/>
</dbReference>
<reference evidence="3 5" key="2">
    <citation type="submission" date="2021-03" db="EMBL/GenBank/DDBJ databases">
        <title>Rapid diversification of plasmids in a genus of pathogenic and nitrogen fixing bacteria.</title>
        <authorList>
            <person name="Weisberg A.J."/>
            <person name="Miller M."/>
            <person name="Ream W."/>
            <person name="Grunwald N.J."/>
            <person name="Chang J.H."/>
        </authorList>
    </citation>
    <scope>NUCLEOTIDE SEQUENCE [LARGE SCALE GENOMIC DNA]</scope>
    <source>
        <strain evidence="3 5">AF3.44</strain>
    </source>
</reference>
<dbReference type="GO" id="GO:0015074">
    <property type="term" value="P:DNA integration"/>
    <property type="evidence" value="ECO:0007669"/>
    <property type="project" value="InterPro"/>
</dbReference>
<evidence type="ECO:0000313" key="4">
    <source>
        <dbReference type="Proteomes" id="UP000298545"/>
    </source>
</evidence>
<evidence type="ECO:0000313" key="5">
    <source>
        <dbReference type="Proteomes" id="UP000826513"/>
    </source>
</evidence>
<reference evidence="2 4" key="1">
    <citation type="submission" date="2019-04" db="EMBL/GenBank/DDBJ databases">
        <title>Complete genome sequence of Agrobacterium larrymoorei CFBP5473.</title>
        <authorList>
            <person name="Haryono M."/>
            <person name="Chou L."/>
            <person name="Lin Y.-C."/>
            <person name="Lai E.-M."/>
            <person name="Kuo C.-H."/>
        </authorList>
    </citation>
    <scope>NUCLEOTIDE SEQUENCE [LARGE SCALE GENOMIC DNA]</scope>
    <source>
        <strain evidence="2 4">CFBP5473</strain>
    </source>
</reference>